<dbReference type="InterPro" id="IPR029052">
    <property type="entry name" value="Metallo-depent_PP-like"/>
</dbReference>
<protein>
    <submittedName>
        <fullName evidence="1">Uncharacterized protein</fullName>
    </submittedName>
</protein>
<dbReference type="VEuPathDB" id="VectorBase:HLOH_043218"/>
<dbReference type="SUPFAM" id="SSF56300">
    <property type="entry name" value="Metallo-dependent phosphatases"/>
    <property type="match status" value="1"/>
</dbReference>
<proteinExistence type="predicted"/>
<keyword evidence="2" id="KW-1185">Reference proteome</keyword>
<comment type="caution">
    <text evidence="1">The sequence shown here is derived from an EMBL/GenBank/DDBJ whole genome shotgun (WGS) entry which is preliminary data.</text>
</comment>
<evidence type="ECO:0000313" key="1">
    <source>
        <dbReference type="EMBL" id="KAH9376093.1"/>
    </source>
</evidence>
<name>A0A9J6GKK1_HAELO</name>
<gene>
    <name evidence="1" type="ORF">HPB48_012296</name>
</gene>
<sequence length="109" mass="11814">MTAITLRTCWILRRALVEVPLFCHRKSACTYVFGFLPFWDPVDGRAACAHAGRSPSSQALAPTRAVERITKAYPIGPMCDLLSYDAVVLEIDAVSSSPTTPTSPAMPTT</sequence>
<reference evidence="1 2" key="1">
    <citation type="journal article" date="2020" name="Cell">
        <title>Large-Scale Comparative Analyses of Tick Genomes Elucidate Their Genetic Diversity and Vector Capacities.</title>
        <authorList>
            <consortium name="Tick Genome and Microbiome Consortium (TIGMIC)"/>
            <person name="Jia N."/>
            <person name="Wang J."/>
            <person name="Shi W."/>
            <person name="Du L."/>
            <person name="Sun Y."/>
            <person name="Zhan W."/>
            <person name="Jiang J.F."/>
            <person name="Wang Q."/>
            <person name="Zhang B."/>
            <person name="Ji P."/>
            <person name="Bell-Sakyi L."/>
            <person name="Cui X.M."/>
            <person name="Yuan T.T."/>
            <person name="Jiang B.G."/>
            <person name="Yang W.F."/>
            <person name="Lam T.T."/>
            <person name="Chang Q.C."/>
            <person name="Ding S.J."/>
            <person name="Wang X.J."/>
            <person name="Zhu J.G."/>
            <person name="Ruan X.D."/>
            <person name="Zhao L."/>
            <person name="Wei J.T."/>
            <person name="Ye R.Z."/>
            <person name="Que T.C."/>
            <person name="Du C.H."/>
            <person name="Zhou Y.H."/>
            <person name="Cheng J.X."/>
            <person name="Dai P.F."/>
            <person name="Guo W.B."/>
            <person name="Han X.H."/>
            <person name="Huang E.J."/>
            <person name="Li L.F."/>
            <person name="Wei W."/>
            <person name="Gao Y.C."/>
            <person name="Liu J.Z."/>
            <person name="Shao H.Z."/>
            <person name="Wang X."/>
            <person name="Wang C.C."/>
            <person name="Yang T.C."/>
            <person name="Huo Q.B."/>
            <person name="Li W."/>
            <person name="Chen H.Y."/>
            <person name="Chen S.E."/>
            <person name="Zhou L.G."/>
            <person name="Ni X.B."/>
            <person name="Tian J.H."/>
            <person name="Sheng Y."/>
            <person name="Liu T."/>
            <person name="Pan Y.S."/>
            <person name="Xia L.Y."/>
            <person name="Li J."/>
            <person name="Zhao F."/>
            <person name="Cao W.C."/>
        </authorList>
    </citation>
    <scope>NUCLEOTIDE SEQUENCE [LARGE SCALE GENOMIC DNA]</scope>
    <source>
        <strain evidence="1">HaeL-2018</strain>
    </source>
</reference>
<evidence type="ECO:0000313" key="2">
    <source>
        <dbReference type="Proteomes" id="UP000821853"/>
    </source>
</evidence>
<organism evidence="1 2">
    <name type="scientific">Haemaphysalis longicornis</name>
    <name type="common">Bush tick</name>
    <dbReference type="NCBI Taxonomy" id="44386"/>
    <lineage>
        <taxon>Eukaryota</taxon>
        <taxon>Metazoa</taxon>
        <taxon>Ecdysozoa</taxon>
        <taxon>Arthropoda</taxon>
        <taxon>Chelicerata</taxon>
        <taxon>Arachnida</taxon>
        <taxon>Acari</taxon>
        <taxon>Parasitiformes</taxon>
        <taxon>Ixodida</taxon>
        <taxon>Ixodoidea</taxon>
        <taxon>Ixodidae</taxon>
        <taxon>Haemaphysalinae</taxon>
        <taxon>Haemaphysalis</taxon>
    </lineage>
</organism>
<dbReference type="Proteomes" id="UP000821853">
    <property type="component" value="Chromosome 5"/>
</dbReference>
<dbReference type="AlphaFoldDB" id="A0A9J6GKK1"/>
<accession>A0A9J6GKK1</accession>
<dbReference type="EMBL" id="JABSTR010000007">
    <property type="protein sequence ID" value="KAH9376093.1"/>
    <property type="molecule type" value="Genomic_DNA"/>
</dbReference>